<protein>
    <submittedName>
        <fullName evidence="6">Protein-S-isoprenylcysteine O-methyltransferase Ste14</fullName>
    </submittedName>
</protein>
<gene>
    <name evidence="6" type="ORF">SAMN05192564_11265</name>
</gene>
<reference evidence="7" key="1">
    <citation type="submission" date="2016-10" db="EMBL/GenBank/DDBJ databases">
        <authorList>
            <person name="Varghese N."/>
            <person name="Submissions S."/>
        </authorList>
    </citation>
    <scope>NUCLEOTIDE SEQUENCE [LARGE SCALE GENOMIC DNA]</scope>
    <source>
        <strain evidence="7">LMG 24000</strain>
    </source>
</reference>
<sequence>MITRLVVQTVLWLAGMAVLLFVAAGTWAWAAGWFYLVEMGALGLWIGLRLAREDPGLLEERLKPLVQRDQSSWDKLFMAAVALVWCAWLVLMALDARRWQWSFMPSWLHVAGAVAMFLCVWMTGYVFRANSFAAPVVKVQAGRGHRVCDTGPYAWVRHPMYAAAILFFVGSPLLLGSWWGLACVPVLVAGIGWRAVMEERTLATQLPGYVDYAARVRYRLVPGIW</sequence>
<dbReference type="OrthoDB" id="5293276at2"/>
<keyword evidence="6" id="KW-0489">Methyltransferase</keyword>
<dbReference type="PANTHER" id="PTHR43847:SF1">
    <property type="entry name" value="BLL3993 PROTEIN"/>
    <property type="match status" value="1"/>
</dbReference>
<name>A0A1H4HQC4_9BURK</name>
<keyword evidence="3 5" id="KW-1133">Transmembrane helix</keyword>
<feature type="transmembrane region" description="Helical" evidence="5">
    <location>
        <begin position="12"/>
        <end position="36"/>
    </location>
</feature>
<evidence type="ECO:0000256" key="2">
    <source>
        <dbReference type="ARBA" id="ARBA00022692"/>
    </source>
</evidence>
<dbReference type="GO" id="GO:0012505">
    <property type="term" value="C:endomembrane system"/>
    <property type="evidence" value="ECO:0007669"/>
    <property type="project" value="UniProtKB-SubCell"/>
</dbReference>
<keyword evidence="6" id="KW-0808">Transferase</keyword>
<accession>A0A1H4HQC4</accession>
<dbReference type="EMBL" id="FNRQ01000012">
    <property type="protein sequence ID" value="SEB23796.1"/>
    <property type="molecule type" value="Genomic_DNA"/>
</dbReference>
<dbReference type="GO" id="GO:0008168">
    <property type="term" value="F:methyltransferase activity"/>
    <property type="evidence" value="ECO:0007669"/>
    <property type="project" value="UniProtKB-KW"/>
</dbReference>
<dbReference type="InterPro" id="IPR052527">
    <property type="entry name" value="Metal_cation-efflux_comp"/>
</dbReference>
<keyword evidence="2 5" id="KW-0812">Transmembrane</keyword>
<comment type="subcellular location">
    <subcellularLocation>
        <location evidence="1">Endomembrane system</location>
        <topology evidence="1">Multi-pass membrane protein</topology>
    </subcellularLocation>
</comment>
<keyword evidence="7" id="KW-1185">Reference proteome</keyword>
<dbReference type="STRING" id="83784.SAMN05192564_11265"/>
<evidence type="ECO:0000313" key="6">
    <source>
        <dbReference type="EMBL" id="SEB23796.1"/>
    </source>
</evidence>
<dbReference type="Proteomes" id="UP000198638">
    <property type="component" value="Unassembled WGS sequence"/>
</dbReference>
<organism evidence="6 7">
    <name type="scientific">Paraburkholderia sartisoli</name>
    <dbReference type="NCBI Taxonomy" id="83784"/>
    <lineage>
        <taxon>Bacteria</taxon>
        <taxon>Pseudomonadati</taxon>
        <taxon>Pseudomonadota</taxon>
        <taxon>Betaproteobacteria</taxon>
        <taxon>Burkholderiales</taxon>
        <taxon>Burkholderiaceae</taxon>
        <taxon>Paraburkholderia</taxon>
    </lineage>
</organism>
<evidence type="ECO:0000256" key="3">
    <source>
        <dbReference type="ARBA" id="ARBA00022989"/>
    </source>
</evidence>
<feature type="transmembrane region" description="Helical" evidence="5">
    <location>
        <begin position="160"/>
        <end position="193"/>
    </location>
</feature>
<evidence type="ECO:0000256" key="5">
    <source>
        <dbReference type="SAM" id="Phobius"/>
    </source>
</evidence>
<evidence type="ECO:0000313" key="7">
    <source>
        <dbReference type="Proteomes" id="UP000198638"/>
    </source>
</evidence>
<feature type="transmembrane region" description="Helical" evidence="5">
    <location>
        <begin position="106"/>
        <end position="127"/>
    </location>
</feature>
<dbReference type="PANTHER" id="PTHR43847">
    <property type="entry name" value="BLL3993 PROTEIN"/>
    <property type="match status" value="1"/>
</dbReference>
<evidence type="ECO:0000256" key="1">
    <source>
        <dbReference type="ARBA" id="ARBA00004127"/>
    </source>
</evidence>
<dbReference type="AlphaFoldDB" id="A0A1H4HQC4"/>
<dbReference type="GO" id="GO:0032259">
    <property type="term" value="P:methylation"/>
    <property type="evidence" value="ECO:0007669"/>
    <property type="project" value="UniProtKB-KW"/>
</dbReference>
<evidence type="ECO:0000256" key="4">
    <source>
        <dbReference type="ARBA" id="ARBA00023136"/>
    </source>
</evidence>
<dbReference type="RefSeq" id="WP_090537795.1">
    <property type="nucleotide sequence ID" value="NZ_FNRQ01000012.1"/>
</dbReference>
<keyword evidence="4 5" id="KW-0472">Membrane</keyword>
<dbReference type="InterPro" id="IPR007318">
    <property type="entry name" value="Phopholipid_MeTrfase"/>
</dbReference>
<dbReference type="Gene3D" id="1.20.120.1630">
    <property type="match status" value="1"/>
</dbReference>
<feature type="transmembrane region" description="Helical" evidence="5">
    <location>
        <begin position="76"/>
        <end position="94"/>
    </location>
</feature>
<dbReference type="Pfam" id="PF04191">
    <property type="entry name" value="PEMT"/>
    <property type="match status" value="1"/>
</dbReference>
<proteinExistence type="predicted"/>